<reference evidence="1 3" key="1">
    <citation type="journal article" date="2011" name="Nature">
        <title>The Medicago genome provides insight into the evolution of rhizobial symbioses.</title>
        <authorList>
            <person name="Young N.D."/>
            <person name="Debelle F."/>
            <person name="Oldroyd G.E."/>
            <person name="Geurts R."/>
            <person name="Cannon S.B."/>
            <person name="Udvardi M.K."/>
            <person name="Benedito V.A."/>
            <person name="Mayer K.F."/>
            <person name="Gouzy J."/>
            <person name="Schoof H."/>
            <person name="Van de Peer Y."/>
            <person name="Proost S."/>
            <person name="Cook D.R."/>
            <person name="Meyers B.C."/>
            <person name="Spannagl M."/>
            <person name="Cheung F."/>
            <person name="De Mita S."/>
            <person name="Krishnakumar V."/>
            <person name="Gundlach H."/>
            <person name="Zhou S."/>
            <person name="Mudge J."/>
            <person name="Bharti A.K."/>
            <person name="Murray J.D."/>
            <person name="Naoumkina M.A."/>
            <person name="Rosen B."/>
            <person name="Silverstein K.A."/>
            <person name="Tang H."/>
            <person name="Rombauts S."/>
            <person name="Zhao P.X."/>
            <person name="Zhou P."/>
            <person name="Barbe V."/>
            <person name="Bardou P."/>
            <person name="Bechner M."/>
            <person name="Bellec A."/>
            <person name="Berger A."/>
            <person name="Berges H."/>
            <person name="Bidwell S."/>
            <person name="Bisseling T."/>
            <person name="Choisne N."/>
            <person name="Couloux A."/>
            <person name="Denny R."/>
            <person name="Deshpande S."/>
            <person name="Dai X."/>
            <person name="Doyle J.J."/>
            <person name="Dudez A.M."/>
            <person name="Farmer A.D."/>
            <person name="Fouteau S."/>
            <person name="Franken C."/>
            <person name="Gibelin C."/>
            <person name="Gish J."/>
            <person name="Goldstein S."/>
            <person name="Gonzalez A.J."/>
            <person name="Green P.J."/>
            <person name="Hallab A."/>
            <person name="Hartog M."/>
            <person name="Hua A."/>
            <person name="Humphray S.J."/>
            <person name="Jeong D.H."/>
            <person name="Jing Y."/>
            <person name="Jocker A."/>
            <person name="Kenton S.M."/>
            <person name="Kim D.J."/>
            <person name="Klee K."/>
            <person name="Lai H."/>
            <person name="Lang C."/>
            <person name="Lin S."/>
            <person name="Macmil S.L."/>
            <person name="Magdelenat G."/>
            <person name="Matthews L."/>
            <person name="McCorrison J."/>
            <person name="Monaghan E.L."/>
            <person name="Mun J.H."/>
            <person name="Najar F.Z."/>
            <person name="Nicholson C."/>
            <person name="Noirot C."/>
            <person name="O'Bleness M."/>
            <person name="Paule C.R."/>
            <person name="Poulain J."/>
            <person name="Prion F."/>
            <person name="Qin B."/>
            <person name="Qu C."/>
            <person name="Retzel E.F."/>
            <person name="Riddle C."/>
            <person name="Sallet E."/>
            <person name="Samain S."/>
            <person name="Samson N."/>
            <person name="Sanders I."/>
            <person name="Saurat O."/>
            <person name="Scarpelli C."/>
            <person name="Schiex T."/>
            <person name="Segurens B."/>
            <person name="Severin A.J."/>
            <person name="Sherrier D.J."/>
            <person name="Shi R."/>
            <person name="Sims S."/>
            <person name="Singer S.R."/>
            <person name="Sinharoy S."/>
            <person name="Sterck L."/>
            <person name="Viollet A."/>
            <person name="Wang B.B."/>
            <person name="Wang K."/>
            <person name="Wang M."/>
            <person name="Wang X."/>
            <person name="Warfsmann J."/>
            <person name="Weissenbach J."/>
            <person name="White D.D."/>
            <person name="White J.D."/>
            <person name="Wiley G.B."/>
            <person name="Wincker P."/>
            <person name="Xing Y."/>
            <person name="Yang L."/>
            <person name="Yao Z."/>
            <person name="Ying F."/>
            <person name="Zhai J."/>
            <person name="Zhou L."/>
            <person name="Zuber A."/>
            <person name="Denarie J."/>
            <person name="Dixon R.A."/>
            <person name="May G.D."/>
            <person name="Schwartz D.C."/>
            <person name="Rogers J."/>
            <person name="Quetier F."/>
            <person name="Town C.D."/>
            <person name="Roe B.A."/>
        </authorList>
    </citation>
    <scope>NUCLEOTIDE SEQUENCE [LARGE SCALE GENOMIC DNA]</scope>
    <source>
        <strain evidence="1">A17</strain>
        <strain evidence="2 3">cv. Jemalong A17</strain>
    </source>
</reference>
<name>A0A072VAT9_MEDTR</name>
<organism evidence="1 3">
    <name type="scientific">Medicago truncatula</name>
    <name type="common">Barrel medic</name>
    <name type="synonym">Medicago tribuloides</name>
    <dbReference type="NCBI Taxonomy" id="3880"/>
    <lineage>
        <taxon>Eukaryota</taxon>
        <taxon>Viridiplantae</taxon>
        <taxon>Streptophyta</taxon>
        <taxon>Embryophyta</taxon>
        <taxon>Tracheophyta</taxon>
        <taxon>Spermatophyta</taxon>
        <taxon>Magnoliopsida</taxon>
        <taxon>eudicotyledons</taxon>
        <taxon>Gunneridae</taxon>
        <taxon>Pentapetalae</taxon>
        <taxon>rosids</taxon>
        <taxon>fabids</taxon>
        <taxon>Fabales</taxon>
        <taxon>Fabaceae</taxon>
        <taxon>Papilionoideae</taxon>
        <taxon>50 kb inversion clade</taxon>
        <taxon>NPAAA clade</taxon>
        <taxon>Hologalegina</taxon>
        <taxon>IRL clade</taxon>
        <taxon>Trifolieae</taxon>
        <taxon>Medicago</taxon>
    </lineage>
</organism>
<dbReference type="AlphaFoldDB" id="A0A072VAT9"/>
<proteinExistence type="predicted"/>
<keyword evidence="3" id="KW-1185">Reference proteome</keyword>
<evidence type="ECO:0000313" key="3">
    <source>
        <dbReference type="Proteomes" id="UP000002051"/>
    </source>
</evidence>
<evidence type="ECO:0000313" key="1">
    <source>
        <dbReference type="EMBL" id="KEH39149.1"/>
    </source>
</evidence>
<dbReference type="Proteomes" id="UP000002051">
    <property type="component" value="Chromosome 2"/>
</dbReference>
<evidence type="ECO:0000313" key="2">
    <source>
        <dbReference type="EnsemblPlants" id="KEH39149"/>
    </source>
</evidence>
<reference evidence="1 3" key="2">
    <citation type="journal article" date="2014" name="BMC Genomics">
        <title>An improved genome release (version Mt4.0) for the model legume Medicago truncatula.</title>
        <authorList>
            <person name="Tang H."/>
            <person name="Krishnakumar V."/>
            <person name="Bidwell S."/>
            <person name="Rosen B."/>
            <person name="Chan A."/>
            <person name="Zhou S."/>
            <person name="Gentzbittel L."/>
            <person name="Childs K.L."/>
            <person name="Yandell M."/>
            <person name="Gundlach H."/>
            <person name="Mayer K.F."/>
            <person name="Schwartz D.C."/>
            <person name="Town C.D."/>
        </authorList>
    </citation>
    <scope>GENOME REANNOTATION</scope>
    <source>
        <strain evidence="1">A17</strain>
        <strain evidence="2 3">cv. Jemalong A17</strain>
    </source>
</reference>
<protein>
    <submittedName>
        <fullName evidence="1 2">Uncharacterized protein</fullName>
    </submittedName>
</protein>
<dbReference type="HOGENOM" id="CLU_2336796_0_0_1"/>
<accession>A0A072VAT9</accession>
<dbReference type="EMBL" id="CM001218">
    <property type="protein sequence ID" value="KEH39149.1"/>
    <property type="molecule type" value="Genomic_DNA"/>
</dbReference>
<sequence length="98" mass="11339">MIKKFGWSDDIDQRKMITLAWHKVCTPVKEGGLGLRSSTIRDINEAATHRLCLELVTSNNQRAMLMRTRVSRSQETISYHNFFGIIEQINLSRNHLPI</sequence>
<reference evidence="2" key="3">
    <citation type="submission" date="2015-04" db="UniProtKB">
        <authorList>
            <consortium name="EnsemblPlants"/>
        </authorList>
    </citation>
    <scope>IDENTIFICATION</scope>
    <source>
        <strain evidence="2">cv. Jemalong A17</strain>
    </source>
</reference>
<dbReference type="EnsemblPlants" id="KEH39149">
    <property type="protein sequence ID" value="KEH39149"/>
    <property type="gene ID" value="MTR_2g090495"/>
</dbReference>
<gene>
    <name evidence="1" type="ordered locus">MTR_2g090495</name>
</gene>